<comment type="caution">
    <text evidence="1">The sequence shown here is derived from an EMBL/GenBank/DDBJ whole genome shotgun (WGS) entry which is preliminary data.</text>
</comment>
<gene>
    <name evidence="1" type="ORF">MKJ03_05720</name>
</gene>
<name>A0ABT0CXC1_9HYPH</name>
<keyword evidence="2" id="KW-1185">Reference proteome</keyword>
<dbReference type="SUPFAM" id="SSF46785">
    <property type="entry name" value="Winged helix' DNA-binding domain"/>
    <property type="match status" value="1"/>
</dbReference>
<accession>A0ABT0CXC1</accession>
<organism evidence="1 2">
    <name type="scientific">Peteryoungia algae</name>
    <dbReference type="NCBI Taxonomy" id="2919917"/>
    <lineage>
        <taxon>Bacteria</taxon>
        <taxon>Pseudomonadati</taxon>
        <taxon>Pseudomonadota</taxon>
        <taxon>Alphaproteobacteria</taxon>
        <taxon>Hyphomicrobiales</taxon>
        <taxon>Rhizobiaceae</taxon>
        <taxon>Peteryoungia</taxon>
    </lineage>
</organism>
<evidence type="ECO:0000313" key="1">
    <source>
        <dbReference type="EMBL" id="MCJ8237817.1"/>
    </source>
</evidence>
<protein>
    <submittedName>
        <fullName evidence="1">Replication initiation protein</fullName>
    </submittedName>
</protein>
<reference evidence="1 2" key="1">
    <citation type="submission" date="2022-03" db="EMBL/GenBank/DDBJ databases">
        <title>Rhizobium SSM4.3 sp. nov., isolated from Sediment (Gouqi Island).</title>
        <authorList>
            <person name="Chen G."/>
        </authorList>
    </citation>
    <scope>NUCLEOTIDE SEQUENCE [LARGE SCALE GENOMIC DNA]</scope>
    <source>
        <strain evidence="1 2">SSM4.3</strain>
        <plasmid evidence="1">unnamed</plasmid>
    </source>
</reference>
<dbReference type="InterPro" id="IPR036390">
    <property type="entry name" value="WH_DNA-bd_sf"/>
</dbReference>
<keyword evidence="1" id="KW-0614">Plasmid</keyword>
<dbReference type="Proteomes" id="UP001522662">
    <property type="component" value="Unassembled WGS sequence"/>
</dbReference>
<dbReference type="RefSeq" id="WP_245135407.1">
    <property type="nucleotide sequence ID" value="NZ_CP128477.1"/>
</dbReference>
<sequence length="614" mass="68943">MKKKQFQETQSGELVELLERRTPSALEVAVNRKGIRAKNLLLALSDIGEMRSQRPAIAKPTVLIESAEIVGESRTSAKDMALTEALLAIARDVNITKPYHEVRASVLLDYLGITSVDRLVDSLTRIQSTSVKYDVRDFTAKKRYRRAVSLIQFMIESDLAGPKASKAIRDKIERGSSILRFSVPEVVREVFVLPKPYTWINLCSVSQFKNKYSNGLYQLLAVKAGHDQRYRTPLVISAQDLAIKLGWSHARAKPFNAALFLQRVVKPALEDIRACVEEFDVIFDEPERDSSKHGRPLEDLKFWVLVKQNHLLSSSALKGKKRQKVGTQLRTRVTLPDSIHPQEWLPSIDAISRVSHQLREANPFSLGRIAGENRRRPMTLALAWRTTLDAIVANPDVQVSVDLTGHDILSALDNPYIGVDRIFEQWALSHRMGLSYLGVPVRTSIKPLPTPQRLPPEKMFLHPVSYGSLARMESYANDLQVYKNDNGLYSHQTLVEAFANLDHVWRAISNAAPAYVKLGGLTKAMAMMSKAHPVRMRHTAKNIVEAVWSEDFEKIEKIMKAIFANEKKLFGHPVTGERYKDPTPKSENSFAFMPITEGEAEAMATGTGALTNFG</sequence>
<dbReference type="EMBL" id="JALAYX010000001">
    <property type="protein sequence ID" value="MCJ8237817.1"/>
    <property type="molecule type" value="Genomic_DNA"/>
</dbReference>
<evidence type="ECO:0000313" key="2">
    <source>
        <dbReference type="Proteomes" id="UP001522662"/>
    </source>
</evidence>
<proteinExistence type="predicted"/>
<geneLocation type="plasmid" evidence="1">
    <name>unnamed</name>
</geneLocation>